<keyword evidence="1" id="KW-0812">Transmembrane</keyword>
<evidence type="ECO:0000256" key="1">
    <source>
        <dbReference type="SAM" id="Phobius"/>
    </source>
</evidence>
<proteinExistence type="predicted"/>
<feature type="transmembrane region" description="Helical" evidence="1">
    <location>
        <begin position="36"/>
        <end position="56"/>
    </location>
</feature>
<gene>
    <name evidence="2" type="ORF">MNB_SV-10-325</name>
</gene>
<feature type="transmembrane region" description="Helical" evidence="1">
    <location>
        <begin position="103"/>
        <end position="123"/>
    </location>
</feature>
<protein>
    <submittedName>
        <fullName evidence="2">Uncharacterized protein</fullName>
    </submittedName>
</protein>
<dbReference type="EMBL" id="FPHL01000047">
    <property type="protein sequence ID" value="SFV67446.1"/>
    <property type="molecule type" value="Genomic_DNA"/>
</dbReference>
<name>A0A1W1CNQ4_9ZZZZ</name>
<accession>A0A1W1CNQ4</accession>
<keyword evidence="1" id="KW-1133">Transmembrane helix</keyword>
<organism evidence="2">
    <name type="scientific">hydrothermal vent metagenome</name>
    <dbReference type="NCBI Taxonomy" id="652676"/>
    <lineage>
        <taxon>unclassified sequences</taxon>
        <taxon>metagenomes</taxon>
        <taxon>ecological metagenomes</taxon>
    </lineage>
</organism>
<keyword evidence="1" id="KW-0472">Membrane</keyword>
<sequence length="124" mass="14824">MLTAILVILELFEAWMQKAPTLLGVMQRLYKWYEKSIFLFFLMHPAFYFVLFVVLATDRLNVYMIVILSLKIFDLFYKIELIKKIFLQKTVPQELAAMLEWQLPSWFFLTGVLLYPPLLFYGLL</sequence>
<evidence type="ECO:0000313" key="2">
    <source>
        <dbReference type="EMBL" id="SFV67446.1"/>
    </source>
</evidence>
<feature type="transmembrane region" description="Helical" evidence="1">
    <location>
        <begin position="62"/>
        <end position="82"/>
    </location>
</feature>
<reference evidence="2" key="1">
    <citation type="submission" date="2016-10" db="EMBL/GenBank/DDBJ databases">
        <authorList>
            <person name="de Groot N.N."/>
        </authorList>
    </citation>
    <scope>NUCLEOTIDE SEQUENCE</scope>
</reference>
<dbReference type="AlphaFoldDB" id="A0A1W1CNQ4"/>